<dbReference type="RefSeq" id="WP_190832829.1">
    <property type="nucleotide sequence ID" value="NZ_CAWPPI010000074.1"/>
</dbReference>
<dbReference type="NCBIfam" id="TIGR02271">
    <property type="entry name" value="YsnF/AvaK domain"/>
    <property type="match status" value="1"/>
</dbReference>
<dbReference type="PANTHER" id="PTHR38463">
    <property type="entry name" value="STRESS RESPONSE PROTEIN YSNF"/>
    <property type="match status" value="1"/>
</dbReference>
<dbReference type="AlphaFoldDB" id="A0A8J6XNA1"/>
<dbReference type="Gene3D" id="3.90.50.10">
    <property type="entry name" value="Photosynthetic Reaction Center, subunit H, domain 2"/>
    <property type="match status" value="1"/>
</dbReference>
<dbReference type="Proteomes" id="UP000629098">
    <property type="component" value="Unassembled WGS sequence"/>
</dbReference>
<dbReference type="GO" id="GO:0030077">
    <property type="term" value="C:plasma membrane light-harvesting complex"/>
    <property type="evidence" value="ECO:0007669"/>
    <property type="project" value="InterPro"/>
</dbReference>
<dbReference type="InterPro" id="IPR011033">
    <property type="entry name" value="PRC_barrel-like_sf"/>
</dbReference>
<dbReference type="GO" id="GO:0019684">
    <property type="term" value="P:photosynthesis, light reaction"/>
    <property type="evidence" value="ECO:0007669"/>
    <property type="project" value="InterPro"/>
</dbReference>
<comment type="caution">
    <text evidence="3">The sequence shown here is derived from an EMBL/GenBank/DDBJ whole genome shotgun (WGS) entry which is preliminary data.</text>
</comment>
<reference evidence="3" key="1">
    <citation type="submission" date="2020-09" db="EMBL/GenBank/DDBJ databases">
        <title>Iningainema tapete sp. nov. (Scytonemataceae, Cyanobacteria) from greenhouses in central Florida (USA) produces two types of nodularin with biosynthetic potential for microcystin-LR and anabaenopeptins.</title>
        <authorList>
            <person name="Berthold D.E."/>
            <person name="Lefler F.W."/>
            <person name="Huang I.-S."/>
            <person name="Abdulla H."/>
            <person name="Zimba P.V."/>
            <person name="Laughinghouse H.D. IV."/>
        </authorList>
    </citation>
    <scope>NUCLEOTIDE SEQUENCE</scope>
    <source>
        <strain evidence="3">BLCCT55</strain>
    </source>
</reference>
<dbReference type="PANTHER" id="PTHR38463:SF1">
    <property type="entry name" value="STRESS RESPONSE PROTEIN YSNF"/>
    <property type="match status" value="1"/>
</dbReference>
<protein>
    <submittedName>
        <fullName evidence="3">DUF2382 domain-containing protein</fullName>
    </submittedName>
</protein>
<sequence length="297" mass="33705">MPLHKISEFDPDYSNTIQGKDIKGMGVYSQTTNEKIGTVSDVLVDDQGAFRYLIVELGFWIFGKKVLLPLGRSRIDSGAERVYVSMTKEQAEGLPEYREGMAVDYDYEEQVRGGYRTQPLETSAPLDATKAATVAQPTVGRNTSTYDRNSYTYNQEPDLYDVSAHEDQTFKLYEERLIASKQRRKAGEVTIGKHVETETAKVAVPVEKERVIVERVTPDDAGRAVAPGEANFREGEVTRMEIYEETPDIRKEAVVREEVRVRKIVDQETVQAQETVRREELDIDNQGRSIVDRTDRV</sequence>
<dbReference type="InterPro" id="IPR027275">
    <property type="entry name" value="PRC-brl_dom"/>
</dbReference>
<dbReference type="Pfam" id="PF09557">
    <property type="entry name" value="DUF2382"/>
    <property type="match status" value="1"/>
</dbReference>
<dbReference type="Pfam" id="PF05239">
    <property type="entry name" value="PRC"/>
    <property type="match status" value="1"/>
</dbReference>
<accession>A0A8J6XNA1</accession>
<dbReference type="InterPro" id="IPR052967">
    <property type="entry name" value="Stress_Response_Assoc"/>
</dbReference>
<organism evidence="3 4">
    <name type="scientific">Iningainema tapete BLCC-T55</name>
    <dbReference type="NCBI Taxonomy" id="2748662"/>
    <lineage>
        <taxon>Bacteria</taxon>
        <taxon>Bacillati</taxon>
        <taxon>Cyanobacteriota</taxon>
        <taxon>Cyanophyceae</taxon>
        <taxon>Nostocales</taxon>
        <taxon>Scytonemataceae</taxon>
        <taxon>Iningainema tapete</taxon>
    </lineage>
</organism>
<dbReference type="EMBL" id="JACXAE010000074">
    <property type="protein sequence ID" value="MBD2775009.1"/>
    <property type="molecule type" value="Genomic_DNA"/>
</dbReference>
<proteinExistence type="predicted"/>
<keyword evidence="4" id="KW-1185">Reference proteome</keyword>
<evidence type="ECO:0000259" key="2">
    <source>
        <dbReference type="Pfam" id="PF09557"/>
    </source>
</evidence>
<evidence type="ECO:0000313" key="3">
    <source>
        <dbReference type="EMBL" id="MBD2775009.1"/>
    </source>
</evidence>
<dbReference type="SUPFAM" id="SSF50346">
    <property type="entry name" value="PRC-barrel domain"/>
    <property type="match status" value="1"/>
</dbReference>
<gene>
    <name evidence="3" type="ORF">ICL16_23820</name>
</gene>
<feature type="domain" description="DUF2382" evidence="2">
    <location>
        <begin position="171"/>
        <end position="283"/>
    </location>
</feature>
<feature type="domain" description="PRC-barrel" evidence="1">
    <location>
        <begin position="17"/>
        <end position="90"/>
    </location>
</feature>
<evidence type="ECO:0000259" key="1">
    <source>
        <dbReference type="Pfam" id="PF05239"/>
    </source>
</evidence>
<dbReference type="InterPro" id="IPR014747">
    <property type="entry name" value="Bac_photo_RC_H_C"/>
</dbReference>
<name>A0A8J6XNA1_9CYAN</name>
<evidence type="ECO:0000313" key="4">
    <source>
        <dbReference type="Proteomes" id="UP000629098"/>
    </source>
</evidence>
<dbReference type="InterPro" id="IPR019060">
    <property type="entry name" value="DUF2382"/>
</dbReference>